<dbReference type="AlphaFoldDB" id="A0A1Z5HQC0"/>
<proteinExistence type="predicted"/>
<comment type="caution">
    <text evidence="1">The sequence shown here is derived from an EMBL/GenBank/DDBJ whole genome shotgun (WGS) entry which is preliminary data.</text>
</comment>
<evidence type="ECO:0000313" key="1">
    <source>
        <dbReference type="EMBL" id="GAW91567.1"/>
    </source>
</evidence>
<dbReference type="EMBL" id="BDGJ01000020">
    <property type="protein sequence ID" value="GAW91567.1"/>
    <property type="molecule type" value="Genomic_DNA"/>
</dbReference>
<organism evidence="1 2">
    <name type="scientific">Calderihabitans maritimus</name>
    <dbReference type="NCBI Taxonomy" id="1246530"/>
    <lineage>
        <taxon>Bacteria</taxon>
        <taxon>Bacillati</taxon>
        <taxon>Bacillota</taxon>
        <taxon>Clostridia</taxon>
        <taxon>Neomoorellales</taxon>
        <taxon>Calderihabitantaceae</taxon>
        <taxon>Calderihabitans</taxon>
    </lineage>
</organism>
<reference evidence="2" key="1">
    <citation type="journal article" date="2017" name="Appl. Environ. Microbiol.">
        <title>Genomic analysis of Calderihabitans maritimus KKC1, a thermophilic hydrogenogenic carboxydotrophic bacterium isolated from marine sediment.</title>
        <authorList>
            <person name="Omae K."/>
            <person name="Yoneda Y."/>
            <person name="Fukuyama Y."/>
            <person name="Yoshida T."/>
            <person name="Sako Y."/>
        </authorList>
    </citation>
    <scope>NUCLEOTIDE SEQUENCE [LARGE SCALE GENOMIC DNA]</scope>
    <source>
        <strain evidence="2">KKC1</strain>
    </source>
</reference>
<dbReference type="RefSeq" id="WP_088553085.1">
    <property type="nucleotide sequence ID" value="NZ_BDGJ01000020.1"/>
</dbReference>
<gene>
    <name evidence="1" type="ORF">KKC1_07280</name>
</gene>
<dbReference type="Proteomes" id="UP000197032">
    <property type="component" value="Unassembled WGS sequence"/>
</dbReference>
<evidence type="ECO:0000313" key="2">
    <source>
        <dbReference type="Proteomes" id="UP000197032"/>
    </source>
</evidence>
<protein>
    <submittedName>
        <fullName evidence="1">Uncharacterized protein</fullName>
    </submittedName>
</protein>
<keyword evidence="2" id="KW-1185">Reference proteome</keyword>
<sequence length="110" mass="12442">MHDLWRKTIKSTGALFALPFRVAREALGEKNPTFGEIMAISEDLITIPFKMMERLFTRDNGKAAAEKRWGPRLENIWVNPQVTVLSERVQAAGTDQRQVTFHVSGLICDA</sequence>
<accession>A0A1Z5HQC0</accession>
<name>A0A1Z5HQC0_9FIRM</name>